<dbReference type="GO" id="GO:0044780">
    <property type="term" value="P:bacterial-type flagellum assembly"/>
    <property type="evidence" value="ECO:0007669"/>
    <property type="project" value="InterPro"/>
</dbReference>
<proteinExistence type="predicted"/>
<dbReference type="InterPro" id="IPR027417">
    <property type="entry name" value="P-loop_NTPase"/>
</dbReference>
<dbReference type="KEGG" id="din:Selin_2210"/>
<keyword evidence="5" id="KW-0067">ATP-binding</keyword>
<dbReference type="FunCoup" id="E6W3P9">
    <property type="interactions" value="139"/>
</dbReference>
<dbReference type="GO" id="GO:0005737">
    <property type="term" value="C:cytoplasm"/>
    <property type="evidence" value="ECO:0007669"/>
    <property type="project" value="UniProtKB-SubCell"/>
</dbReference>
<organism evidence="10 11">
    <name type="scientific">Desulfurispirillum indicum (strain ATCC BAA-1389 / DSM 22839 / S5)</name>
    <dbReference type="NCBI Taxonomy" id="653733"/>
    <lineage>
        <taxon>Bacteria</taxon>
        <taxon>Pseudomonadati</taxon>
        <taxon>Chrysiogenota</taxon>
        <taxon>Chrysiogenia</taxon>
        <taxon>Chrysiogenales</taxon>
        <taxon>Chrysiogenaceae</taxon>
        <taxon>Desulfurispirillum</taxon>
    </lineage>
</organism>
<keyword evidence="2" id="KW-0813">Transport</keyword>
<evidence type="ECO:0000256" key="8">
    <source>
        <dbReference type="ARBA" id="ARBA00034006"/>
    </source>
</evidence>
<dbReference type="Pfam" id="PF00006">
    <property type="entry name" value="ATP-synt_ab"/>
    <property type="match status" value="1"/>
</dbReference>
<dbReference type="InterPro" id="IPR022425">
    <property type="entry name" value="FliI_clade2"/>
</dbReference>
<evidence type="ECO:0000313" key="10">
    <source>
        <dbReference type="EMBL" id="ADU66930.1"/>
    </source>
</evidence>
<gene>
    <name evidence="10" type="ordered locus">Selin_2210</name>
</gene>
<dbReference type="PANTHER" id="PTHR15184:SF9">
    <property type="entry name" value="SPI-1 TYPE 3 SECRETION SYSTEM ATPASE"/>
    <property type="match status" value="1"/>
</dbReference>
<dbReference type="STRING" id="653733.Selin_2210"/>
<dbReference type="AlphaFoldDB" id="E6W3P9"/>
<dbReference type="CDD" id="cd18117">
    <property type="entry name" value="ATP-synt_flagellum-secretory_path_III_N"/>
    <property type="match status" value="1"/>
</dbReference>
<dbReference type="GO" id="GO:0030254">
    <property type="term" value="P:protein secretion by the type III secretion system"/>
    <property type="evidence" value="ECO:0007669"/>
    <property type="project" value="InterPro"/>
</dbReference>
<dbReference type="FunFam" id="3.40.50.12240:FF:000002">
    <property type="entry name" value="Flagellum-specific ATP synthase FliI"/>
    <property type="match status" value="1"/>
</dbReference>
<evidence type="ECO:0000256" key="7">
    <source>
        <dbReference type="ARBA" id="ARBA00022967"/>
    </source>
</evidence>
<dbReference type="GO" id="GO:0008564">
    <property type="term" value="F:protein-exporting ATPase activity"/>
    <property type="evidence" value="ECO:0007669"/>
    <property type="project" value="UniProtKB-EC"/>
</dbReference>
<dbReference type="NCBIfam" id="TIGR03497">
    <property type="entry name" value="FliI_clade2"/>
    <property type="match status" value="1"/>
</dbReference>
<dbReference type="GO" id="GO:0016887">
    <property type="term" value="F:ATP hydrolysis activity"/>
    <property type="evidence" value="ECO:0007669"/>
    <property type="project" value="InterPro"/>
</dbReference>
<dbReference type="InterPro" id="IPR040627">
    <property type="entry name" value="T3SS_ATPase_C"/>
</dbReference>
<dbReference type="GO" id="GO:0030257">
    <property type="term" value="C:type III protein secretion system complex"/>
    <property type="evidence" value="ECO:0007669"/>
    <property type="project" value="InterPro"/>
</dbReference>
<keyword evidence="7" id="KW-1278">Translocase</keyword>
<dbReference type="CDD" id="cd01136">
    <property type="entry name" value="ATPase_flagellum-secretory_path_III"/>
    <property type="match status" value="1"/>
</dbReference>
<dbReference type="InterPro" id="IPR005714">
    <property type="entry name" value="ATPase_T3SS_FliI/YscN"/>
</dbReference>
<evidence type="ECO:0000256" key="2">
    <source>
        <dbReference type="ARBA" id="ARBA00022448"/>
    </source>
</evidence>
<accession>E6W3P9</accession>
<dbReference type="eggNOG" id="COG1157">
    <property type="taxonomic scope" value="Bacteria"/>
</dbReference>
<comment type="subcellular location">
    <subcellularLocation>
        <location evidence="1">Cytoplasm</location>
    </subcellularLocation>
</comment>
<dbReference type="SMART" id="SM00382">
    <property type="entry name" value="AAA"/>
    <property type="match status" value="1"/>
</dbReference>
<dbReference type="SUPFAM" id="SSF52540">
    <property type="entry name" value="P-loop containing nucleoside triphosphate hydrolases"/>
    <property type="match status" value="1"/>
</dbReference>
<name>E6W3P9_DESIS</name>
<dbReference type="PROSITE" id="PS00152">
    <property type="entry name" value="ATPASE_ALPHA_BETA"/>
    <property type="match status" value="1"/>
</dbReference>
<dbReference type="HOGENOM" id="CLU_022398_5_1_0"/>
<dbReference type="PANTHER" id="PTHR15184">
    <property type="entry name" value="ATP SYNTHASE"/>
    <property type="match status" value="1"/>
</dbReference>
<keyword evidence="3" id="KW-0963">Cytoplasm</keyword>
<dbReference type="RefSeq" id="WP_013506806.1">
    <property type="nucleotide sequence ID" value="NC_014836.1"/>
</dbReference>
<dbReference type="NCBIfam" id="TIGR01026">
    <property type="entry name" value="fliI_yscN"/>
    <property type="match status" value="1"/>
</dbReference>
<dbReference type="InParanoid" id="E6W3P9"/>
<keyword evidence="11" id="KW-1185">Reference proteome</keyword>
<reference evidence="10 11" key="1">
    <citation type="submission" date="2010-12" db="EMBL/GenBank/DDBJ databases">
        <title>Complete sequence of Desulfurispirillum indicum S5.</title>
        <authorList>
            <consortium name="US DOE Joint Genome Institute"/>
            <person name="Lucas S."/>
            <person name="Copeland A."/>
            <person name="Lapidus A."/>
            <person name="Cheng J.-F."/>
            <person name="Goodwin L."/>
            <person name="Pitluck S."/>
            <person name="Chertkov O."/>
            <person name="Held B."/>
            <person name="Detter J.C."/>
            <person name="Han C."/>
            <person name="Tapia R."/>
            <person name="Land M."/>
            <person name="Hauser L."/>
            <person name="Kyrpides N."/>
            <person name="Ivanova N."/>
            <person name="Mikhailova N."/>
            <person name="Haggblom M."/>
            <person name="Rauschenbach I."/>
            <person name="Bini E."/>
            <person name="Woyke T."/>
        </authorList>
    </citation>
    <scope>NUCLEOTIDE SEQUENCE [LARGE SCALE GENOMIC DNA]</scope>
    <source>
        <strain evidence="11">ATCC BAA-1389 / DSM 22839 / S5</strain>
    </source>
</reference>
<evidence type="ECO:0000256" key="1">
    <source>
        <dbReference type="ARBA" id="ARBA00004496"/>
    </source>
</evidence>
<evidence type="ECO:0000256" key="5">
    <source>
        <dbReference type="ARBA" id="ARBA00022840"/>
    </source>
</evidence>
<evidence type="ECO:0000256" key="3">
    <source>
        <dbReference type="ARBA" id="ARBA00022490"/>
    </source>
</evidence>
<dbReference type="OrthoDB" id="9802718at2"/>
<sequence>MPLDVEKLKHRIDHTRTVKLIGKVTKIIGLLIESRGPASSIGDLCLIHPINPREPLVTAEVVGFRDDVILLMPLGDLAGIGPGSRVEAMKEVFMVPVGDALVGRVLNGLGMPIDEQPEPECKRLYPVQAAPPNPFTRKRIDTPIGTGVRAIDGLLTWGKGQRVGIFAGSGVGKSTLLGMIAKNSQADINVIALIGERGREVREFIERDLGPDGLARSVIVVATSDQPALVRRQGAYVATAIAEYFRDQGKNVMFMMDSITRFCMAQREIGLAVGEPPTTKGYTPSVFALLPKLMERTGTGTGEGSISALYTVLVDGDDITEPVADASRSILDGHIMLSRKLASRNHFPAIDVLGSASRVFGEITSGEHQELAAKLRNLMAVYGDAEDLINIGAYSKGTNKEIDRAVSRMGAINSFLRQAVNESEDFGNICVLMKQTVGE</sequence>
<dbReference type="Pfam" id="PF18269">
    <property type="entry name" value="T3SS_ATPase_C"/>
    <property type="match status" value="1"/>
</dbReference>
<dbReference type="InterPro" id="IPR004100">
    <property type="entry name" value="ATPase_F1/V1/A1_a/bsu_N"/>
</dbReference>
<evidence type="ECO:0000259" key="9">
    <source>
        <dbReference type="SMART" id="SM00382"/>
    </source>
</evidence>
<dbReference type="Pfam" id="PF02874">
    <property type="entry name" value="ATP-synt_ab_N"/>
    <property type="match status" value="1"/>
</dbReference>
<dbReference type="InterPro" id="IPR050053">
    <property type="entry name" value="ATPase_alpha/beta_chains"/>
</dbReference>
<dbReference type="GO" id="GO:0005524">
    <property type="term" value="F:ATP binding"/>
    <property type="evidence" value="ECO:0007669"/>
    <property type="project" value="UniProtKB-KW"/>
</dbReference>
<dbReference type="InterPro" id="IPR020003">
    <property type="entry name" value="ATPase_a/bsu_AS"/>
</dbReference>
<keyword evidence="4" id="KW-0547">Nucleotide-binding</keyword>
<protein>
    <submittedName>
        <fullName evidence="10">ATPase, FliI/YscN family</fullName>
    </submittedName>
</protein>
<dbReference type="Gene3D" id="3.40.50.12240">
    <property type="match status" value="1"/>
</dbReference>
<dbReference type="Proteomes" id="UP000002572">
    <property type="component" value="Chromosome"/>
</dbReference>
<evidence type="ECO:0000256" key="6">
    <source>
        <dbReference type="ARBA" id="ARBA00022927"/>
    </source>
</evidence>
<comment type="catalytic activity">
    <reaction evidence="8">
        <text>ATP + H2O + cellular proteinSide 1 = ADP + phosphate + cellular proteinSide 2.</text>
        <dbReference type="EC" id="7.4.2.8"/>
    </reaction>
</comment>
<dbReference type="InterPro" id="IPR003593">
    <property type="entry name" value="AAA+_ATPase"/>
</dbReference>
<dbReference type="InterPro" id="IPR000194">
    <property type="entry name" value="ATPase_F1/V1/A1_a/bsu_nucl-bd"/>
</dbReference>
<dbReference type="GO" id="GO:0046933">
    <property type="term" value="F:proton-transporting ATP synthase activity, rotational mechanism"/>
    <property type="evidence" value="ECO:0007669"/>
    <property type="project" value="TreeGrafter"/>
</dbReference>
<evidence type="ECO:0000256" key="4">
    <source>
        <dbReference type="ARBA" id="ARBA00022741"/>
    </source>
</evidence>
<feature type="domain" description="AAA+ ATPase" evidence="9">
    <location>
        <begin position="159"/>
        <end position="341"/>
    </location>
</feature>
<keyword evidence="6" id="KW-0653">Protein transport</keyword>
<dbReference type="GO" id="GO:0071973">
    <property type="term" value="P:bacterial-type flagellum-dependent cell motility"/>
    <property type="evidence" value="ECO:0007669"/>
    <property type="project" value="InterPro"/>
</dbReference>
<dbReference type="EMBL" id="CP002432">
    <property type="protein sequence ID" value="ADU66930.1"/>
    <property type="molecule type" value="Genomic_DNA"/>
</dbReference>
<evidence type="ECO:0000313" key="11">
    <source>
        <dbReference type="Proteomes" id="UP000002572"/>
    </source>
</evidence>